<dbReference type="Proteomes" id="UP000448943">
    <property type="component" value="Unassembled WGS sequence"/>
</dbReference>
<dbReference type="GO" id="GO:0006518">
    <property type="term" value="P:peptide metabolic process"/>
    <property type="evidence" value="ECO:0007669"/>
    <property type="project" value="TreeGrafter"/>
</dbReference>
<dbReference type="InterPro" id="IPR045090">
    <property type="entry name" value="Pept_M3A_M3B"/>
</dbReference>
<dbReference type="PANTHER" id="PTHR11804:SF28">
    <property type="entry name" value="OLIGOENDOPEPTIDASE F"/>
    <property type="match status" value="1"/>
</dbReference>
<dbReference type="GO" id="GO:0004222">
    <property type="term" value="F:metalloendopeptidase activity"/>
    <property type="evidence" value="ECO:0007669"/>
    <property type="project" value="InterPro"/>
</dbReference>
<dbReference type="NCBIfam" id="TIGR02289">
    <property type="entry name" value="M3_not_pepF"/>
    <property type="match status" value="1"/>
</dbReference>
<evidence type="ECO:0000313" key="2">
    <source>
        <dbReference type="Proteomes" id="UP000448943"/>
    </source>
</evidence>
<organism evidence="1 2">
    <name type="scientific">Chengkuizengella marina</name>
    <dbReference type="NCBI Taxonomy" id="2507566"/>
    <lineage>
        <taxon>Bacteria</taxon>
        <taxon>Bacillati</taxon>
        <taxon>Bacillota</taxon>
        <taxon>Bacilli</taxon>
        <taxon>Bacillales</taxon>
        <taxon>Paenibacillaceae</taxon>
        <taxon>Chengkuizengella</taxon>
    </lineage>
</organism>
<dbReference type="PANTHER" id="PTHR11804">
    <property type="entry name" value="PROTEASE M3 THIMET OLIGOPEPTIDASE-RELATED"/>
    <property type="match status" value="1"/>
</dbReference>
<dbReference type="InterPro" id="IPR011976">
    <property type="entry name" value="Pept_M3B_oligopep-rel"/>
</dbReference>
<gene>
    <name evidence="1" type="ORF">ERL59_06980</name>
</gene>
<dbReference type="EMBL" id="SIJB01000017">
    <property type="protein sequence ID" value="NBI28697.1"/>
    <property type="molecule type" value="Genomic_DNA"/>
</dbReference>
<dbReference type="Gene3D" id="1.10.1370.30">
    <property type="match status" value="1"/>
</dbReference>
<dbReference type="GO" id="GO:0006508">
    <property type="term" value="P:proteolysis"/>
    <property type="evidence" value="ECO:0007669"/>
    <property type="project" value="InterPro"/>
</dbReference>
<reference evidence="1 2" key="1">
    <citation type="submission" date="2019-01" db="EMBL/GenBank/DDBJ databases">
        <title>Chengkuizengella sp. nov., isolated from deep-sea sediment of East Pacific Ocean.</title>
        <authorList>
            <person name="Yang J."/>
            <person name="Lai Q."/>
            <person name="Shao Z."/>
        </authorList>
    </citation>
    <scope>NUCLEOTIDE SEQUENCE [LARGE SCALE GENOMIC DNA]</scope>
    <source>
        <strain evidence="1 2">YPA3-1-1</strain>
    </source>
</reference>
<dbReference type="SUPFAM" id="SSF55486">
    <property type="entry name" value="Metalloproteases ('zincins'), catalytic domain"/>
    <property type="match status" value="1"/>
</dbReference>
<dbReference type="CDD" id="cd09606">
    <property type="entry name" value="M3B_PepF"/>
    <property type="match status" value="1"/>
</dbReference>
<dbReference type="RefSeq" id="WP_160645492.1">
    <property type="nucleotide sequence ID" value="NZ_SIJB01000017.1"/>
</dbReference>
<comment type="caution">
    <text evidence="1">The sequence shown here is derived from an EMBL/GenBank/DDBJ whole genome shotgun (WGS) entry which is preliminary data.</text>
</comment>
<protein>
    <submittedName>
        <fullName evidence="1">M3 family oligoendopeptidase</fullName>
    </submittedName>
</protein>
<evidence type="ECO:0000313" key="1">
    <source>
        <dbReference type="EMBL" id="NBI28697.1"/>
    </source>
</evidence>
<name>A0A6N9Q0A4_9BACL</name>
<accession>A0A6N9Q0A4</accession>
<dbReference type="OrthoDB" id="9762795at2"/>
<sequence>MKFSEYKYIRPNMEEINTQFDKALKQFSNATSWQEQNATMKDLYNIHNDFYSMFELGSIRHSINTKDEFYKTEQDYLDEVEPLFKELFTKFYKALIESKYREELEKKWGNHLFDLAEVEIKTMSSDIVKYLQKENKYTTKYSELIASAEIPFDEKKYTLAQLFPFTISDDREIRKRANKAKYKFFSENEEKLDQLYDDLVKIRTTIAKTLGFKNFVELGYARLKRTDYDSNEVAAFRDQVHQYIVPIATQLKRRQQNRLELQQLKYYDENYEFKSGNATPKGNPDWIVDNGQTMYEQLSKETDEFYRFMKDRDLMDLLAKDGKMAGGYCTYVPNYKSPYIFANFNGTSGDIDVLTHEAGHAFQVYNSRHFENPEYVWPTYEACEIHSMSMEFFTWPWMELFFKEDTDKYKFSHLSSALLFIPYGVAVDEFQHFVYENPEATPKERKEMWREIEKKYLPHRDYDENHYLEQGGFWQQQGHIYEDPFYYIDYTLAQVCAFQFWKKMHEDRSRAWDDYIHLCKLGGSLPFLKLVKEAKLRSPFEEGTIQSVVHEIELWLNHVDDKSF</sequence>
<keyword evidence="2" id="KW-1185">Reference proteome</keyword>
<proteinExistence type="predicted"/>
<dbReference type="AlphaFoldDB" id="A0A6N9Q0A4"/>